<dbReference type="GO" id="GO:0045893">
    <property type="term" value="P:positive regulation of DNA-templated transcription"/>
    <property type="evidence" value="ECO:0007669"/>
    <property type="project" value="InterPro"/>
</dbReference>
<feature type="domain" description="T-box" evidence="8">
    <location>
        <begin position="43"/>
        <end position="221"/>
    </location>
</feature>
<proteinExistence type="predicted"/>
<keyword evidence="5 6" id="KW-0539">Nucleus</keyword>
<evidence type="ECO:0000313" key="9">
    <source>
        <dbReference type="Ensembl" id="ENSPNAP00000061244.1"/>
    </source>
</evidence>
<keyword evidence="2" id="KW-0805">Transcription regulation</keyword>
<dbReference type="PANTHER" id="PTHR11267:SF198">
    <property type="entry name" value="T-BOX TRANSCRIPTION FACTOR TBX6L"/>
    <property type="match status" value="1"/>
</dbReference>
<dbReference type="PANTHER" id="PTHR11267">
    <property type="entry name" value="T-BOX PROTEIN-RELATED"/>
    <property type="match status" value="1"/>
</dbReference>
<dbReference type="SMART" id="SM00425">
    <property type="entry name" value="TBOX"/>
    <property type="match status" value="1"/>
</dbReference>
<dbReference type="AlphaFoldDB" id="A0AAR2KFI9"/>
<evidence type="ECO:0000256" key="3">
    <source>
        <dbReference type="ARBA" id="ARBA00023125"/>
    </source>
</evidence>
<dbReference type="SUPFAM" id="SSF49417">
    <property type="entry name" value="p53-like transcription factors"/>
    <property type="match status" value="1"/>
</dbReference>
<keyword evidence="4" id="KW-0804">Transcription</keyword>
<evidence type="ECO:0000259" key="8">
    <source>
        <dbReference type="PROSITE" id="PS50252"/>
    </source>
</evidence>
<dbReference type="PROSITE" id="PS01283">
    <property type="entry name" value="TBOX_1"/>
    <property type="match status" value="1"/>
</dbReference>
<reference evidence="9 10" key="1">
    <citation type="submission" date="2020-10" db="EMBL/GenBank/DDBJ databases">
        <title>Pygocentrus nattereri (red-bellied piranha) genome, fPygNat1, primary haplotype.</title>
        <authorList>
            <person name="Myers G."/>
            <person name="Meyer A."/>
            <person name="Karagic N."/>
            <person name="Pippel M."/>
            <person name="Winkler S."/>
            <person name="Tracey A."/>
            <person name="Wood J."/>
            <person name="Formenti G."/>
            <person name="Howe K."/>
            <person name="Fedrigo O."/>
            <person name="Jarvis E.D."/>
        </authorList>
    </citation>
    <scope>NUCLEOTIDE SEQUENCE [LARGE SCALE GENOMIC DNA]</scope>
</reference>
<accession>A0AAR2KFI9</accession>
<evidence type="ECO:0000256" key="5">
    <source>
        <dbReference type="ARBA" id="ARBA00023242"/>
    </source>
</evidence>
<organism evidence="9 10">
    <name type="scientific">Pygocentrus nattereri</name>
    <name type="common">Red-bellied piranha</name>
    <dbReference type="NCBI Taxonomy" id="42514"/>
    <lineage>
        <taxon>Eukaryota</taxon>
        <taxon>Metazoa</taxon>
        <taxon>Chordata</taxon>
        <taxon>Craniata</taxon>
        <taxon>Vertebrata</taxon>
        <taxon>Euteleostomi</taxon>
        <taxon>Actinopterygii</taxon>
        <taxon>Neopterygii</taxon>
        <taxon>Teleostei</taxon>
        <taxon>Ostariophysi</taxon>
        <taxon>Characiformes</taxon>
        <taxon>Characoidei</taxon>
        <taxon>Pygocentrus</taxon>
    </lineage>
</organism>
<evidence type="ECO:0000256" key="7">
    <source>
        <dbReference type="SAM" id="MobiDB-lite"/>
    </source>
</evidence>
<name>A0AAR2KFI9_PYGNA</name>
<evidence type="ECO:0000256" key="1">
    <source>
        <dbReference type="ARBA" id="ARBA00004123"/>
    </source>
</evidence>
<dbReference type="GO" id="GO:0000785">
    <property type="term" value="C:chromatin"/>
    <property type="evidence" value="ECO:0007669"/>
    <property type="project" value="TreeGrafter"/>
</dbReference>
<dbReference type="InterPro" id="IPR036960">
    <property type="entry name" value="T-box_sf"/>
</dbReference>
<dbReference type="GO" id="GO:0060429">
    <property type="term" value="P:epithelium development"/>
    <property type="evidence" value="ECO:0007669"/>
    <property type="project" value="UniProtKB-ARBA"/>
</dbReference>
<dbReference type="InterPro" id="IPR018186">
    <property type="entry name" value="TF_T-box_CS"/>
</dbReference>
<sequence length="452" mass="50761">MLDYSYPLNPLTNNYGFYPQARDSGMISHGEAELTSLPVHVALEGRELWDKFSNIGTEMLITKTGRRMFPSCKVTVTGLNPKVKYVVMMDMVPFDNNKYKWNRDHWELSGKSEPHLSSRFFIHPDSPALGERWMQYPISFHKLKLTNNTLNSNGLVILHSMHKYQPRLHIVQAPDPCRAQPGAYLRFTFPEAAFIAVTAYQNHEITKLKIDNNPFAKGFRDNGLNRKSDEEADETVSSSVESHVLHSPDMKAPPTATSNPFISAFMNGGAGQQVWTQSPTSHQPQHTLNSNNRDSSRLSSLQYICASLPAQQDIQGIHSPAAHQAYPIQAKLHQPHLQLQPHPHPQPDMDQSLPLPPKLSRVNLPENALRSLEMGSVLDHLNPWPLSNILNRIHARAEASGNAGKAVQGQPQHEQLPLVLERDTRPPFFPAAQDCGTTPYHLRPLLVKPVSE</sequence>
<dbReference type="InterPro" id="IPR008967">
    <property type="entry name" value="p53-like_TF_DNA-bd_sf"/>
</dbReference>
<dbReference type="Pfam" id="PF00907">
    <property type="entry name" value="T-box"/>
    <property type="match status" value="1"/>
</dbReference>
<reference evidence="9" key="3">
    <citation type="submission" date="2025-09" db="UniProtKB">
        <authorList>
            <consortium name="Ensembl"/>
        </authorList>
    </citation>
    <scope>IDENTIFICATION</scope>
</reference>
<dbReference type="PROSITE" id="PS01264">
    <property type="entry name" value="TBOX_2"/>
    <property type="match status" value="1"/>
</dbReference>
<dbReference type="InterPro" id="IPR001699">
    <property type="entry name" value="TF_T-box"/>
</dbReference>
<feature type="region of interest" description="Disordered" evidence="7">
    <location>
        <begin position="221"/>
        <end position="295"/>
    </location>
</feature>
<comment type="caution">
    <text evidence="6">Lacks conserved residue(s) required for the propagation of feature annotation.</text>
</comment>
<dbReference type="Proteomes" id="UP001501920">
    <property type="component" value="Chromosome 23"/>
</dbReference>
<comment type="subcellular location">
    <subcellularLocation>
        <location evidence="1 6">Nucleus</location>
    </subcellularLocation>
</comment>
<dbReference type="Gene3D" id="2.60.40.820">
    <property type="entry name" value="Transcription factor, T-box"/>
    <property type="match status" value="1"/>
</dbReference>
<keyword evidence="3 6" id="KW-0238">DNA-binding</keyword>
<feature type="compositionally biased region" description="Polar residues" evidence="7">
    <location>
        <begin position="273"/>
        <end position="287"/>
    </location>
</feature>
<dbReference type="GO" id="GO:0001708">
    <property type="term" value="P:cell fate specification"/>
    <property type="evidence" value="ECO:0007669"/>
    <property type="project" value="TreeGrafter"/>
</dbReference>
<dbReference type="PROSITE" id="PS50252">
    <property type="entry name" value="TBOX_3"/>
    <property type="match status" value="1"/>
</dbReference>
<protein>
    <recommendedName>
        <fullName evidence="8">T-box domain-containing protein</fullName>
    </recommendedName>
</protein>
<reference evidence="9" key="2">
    <citation type="submission" date="2025-08" db="UniProtKB">
        <authorList>
            <consortium name="Ensembl"/>
        </authorList>
    </citation>
    <scope>IDENTIFICATION</scope>
</reference>
<evidence type="ECO:0000256" key="2">
    <source>
        <dbReference type="ARBA" id="ARBA00023015"/>
    </source>
</evidence>
<keyword evidence="10" id="KW-1185">Reference proteome</keyword>
<dbReference type="GO" id="GO:0005634">
    <property type="term" value="C:nucleus"/>
    <property type="evidence" value="ECO:0007669"/>
    <property type="project" value="UniProtKB-SubCell"/>
</dbReference>
<dbReference type="GeneTree" id="ENSGT00940000163374"/>
<dbReference type="InterPro" id="IPR046360">
    <property type="entry name" value="T-box_DNA-bd"/>
</dbReference>
<evidence type="ECO:0000256" key="6">
    <source>
        <dbReference type="PROSITE-ProRule" id="PRU00201"/>
    </source>
</evidence>
<dbReference type="GO" id="GO:0000981">
    <property type="term" value="F:DNA-binding transcription factor activity, RNA polymerase II-specific"/>
    <property type="evidence" value="ECO:0007669"/>
    <property type="project" value="TreeGrafter"/>
</dbReference>
<dbReference type="FunFam" id="2.60.40.820:FF:000007">
    <property type="entry name" value="T-box transcription factor"/>
    <property type="match status" value="1"/>
</dbReference>
<dbReference type="GO" id="GO:0000978">
    <property type="term" value="F:RNA polymerase II cis-regulatory region sequence-specific DNA binding"/>
    <property type="evidence" value="ECO:0007669"/>
    <property type="project" value="InterPro"/>
</dbReference>
<dbReference type="PRINTS" id="PR00937">
    <property type="entry name" value="TBOX"/>
</dbReference>
<evidence type="ECO:0000256" key="4">
    <source>
        <dbReference type="ARBA" id="ARBA00023163"/>
    </source>
</evidence>
<dbReference type="GO" id="GO:0009653">
    <property type="term" value="P:anatomical structure morphogenesis"/>
    <property type="evidence" value="ECO:0007669"/>
    <property type="project" value="UniProtKB-ARBA"/>
</dbReference>
<dbReference type="Ensembl" id="ENSPNAT00000056186.1">
    <property type="protein sequence ID" value="ENSPNAP00000061244.1"/>
    <property type="gene ID" value="ENSPNAG00000009914.2"/>
</dbReference>
<evidence type="ECO:0000313" key="10">
    <source>
        <dbReference type="Proteomes" id="UP001501920"/>
    </source>
</evidence>